<reference evidence="2" key="1">
    <citation type="submission" date="2020-06" db="EMBL/GenBank/DDBJ databases">
        <authorList>
            <consortium name="Plant Systems Biology data submission"/>
        </authorList>
    </citation>
    <scope>NUCLEOTIDE SEQUENCE</scope>
    <source>
        <strain evidence="2">D6</strain>
    </source>
</reference>
<evidence type="ECO:0000313" key="3">
    <source>
        <dbReference type="Proteomes" id="UP001153069"/>
    </source>
</evidence>
<keyword evidence="3" id="KW-1185">Reference proteome</keyword>
<evidence type="ECO:0000256" key="1">
    <source>
        <dbReference type="SAM" id="MobiDB-lite"/>
    </source>
</evidence>
<comment type="caution">
    <text evidence="2">The sequence shown here is derived from an EMBL/GenBank/DDBJ whole genome shotgun (WGS) entry which is preliminary data.</text>
</comment>
<name>A0A9N8F4B2_9STRA</name>
<protein>
    <submittedName>
        <fullName evidence="2">Uncharacterized protein</fullName>
    </submittedName>
</protein>
<dbReference type="OrthoDB" id="41192at2759"/>
<proteinExistence type="predicted"/>
<gene>
    <name evidence="2" type="ORF">SEMRO_2849_G338520.1</name>
</gene>
<evidence type="ECO:0000313" key="2">
    <source>
        <dbReference type="EMBL" id="CAB9530360.1"/>
    </source>
</evidence>
<sequence>MMAGKRAVNVVTAVGKEGVHAVTAVGKGGVGAVTAVGKGGVHAVAAVGKSGFDAVASVGESTLIRRPHSTGSTPASLMTDDSANSVTPTAVEAAVDSGNNEGEGSNIISGERTA</sequence>
<dbReference type="Proteomes" id="UP001153069">
    <property type="component" value="Unassembled WGS sequence"/>
</dbReference>
<accession>A0A9N8F4B2</accession>
<dbReference type="EMBL" id="CAICTM010002847">
    <property type="protein sequence ID" value="CAB9530360.1"/>
    <property type="molecule type" value="Genomic_DNA"/>
</dbReference>
<dbReference type="AlphaFoldDB" id="A0A9N8F4B2"/>
<organism evidence="2 3">
    <name type="scientific">Seminavis robusta</name>
    <dbReference type="NCBI Taxonomy" id="568900"/>
    <lineage>
        <taxon>Eukaryota</taxon>
        <taxon>Sar</taxon>
        <taxon>Stramenopiles</taxon>
        <taxon>Ochrophyta</taxon>
        <taxon>Bacillariophyta</taxon>
        <taxon>Bacillariophyceae</taxon>
        <taxon>Bacillariophycidae</taxon>
        <taxon>Naviculales</taxon>
        <taxon>Naviculaceae</taxon>
        <taxon>Seminavis</taxon>
    </lineage>
</organism>
<feature type="compositionally biased region" description="Polar residues" evidence="1">
    <location>
        <begin position="97"/>
        <end position="108"/>
    </location>
</feature>
<feature type="compositionally biased region" description="Polar residues" evidence="1">
    <location>
        <begin position="69"/>
        <end position="88"/>
    </location>
</feature>
<feature type="region of interest" description="Disordered" evidence="1">
    <location>
        <begin position="65"/>
        <end position="114"/>
    </location>
</feature>